<dbReference type="Pfam" id="PF13286">
    <property type="entry name" value="HD_assoc"/>
    <property type="match status" value="1"/>
</dbReference>
<dbReference type="PANTHER" id="PTHR11373">
    <property type="entry name" value="DEOXYNUCLEOSIDE TRIPHOSPHATE TRIPHOSPHOHYDROLASE"/>
    <property type="match status" value="1"/>
</dbReference>
<dbReference type="Gene3D" id="1.10.3210.10">
    <property type="entry name" value="Hypothetical protein af1432"/>
    <property type="match status" value="1"/>
</dbReference>
<dbReference type="InterPro" id="IPR050135">
    <property type="entry name" value="dGTPase-like"/>
</dbReference>
<evidence type="ECO:0000256" key="1">
    <source>
        <dbReference type="ARBA" id="ARBA00022801"/>
    </source>
</evidence>
<evidence type="ECO:0000256" key="2">
    <source>
        <dbReference type="HAMAP-Rule" id="MF_01212"/>
    </source>
</evidence>
<proteinExistence type="inferred from homology"/>
<feature type="region of interest" description="Disordered" evidence="3">
    <location>
        <begin position="1"/>
        <end position="29"/>
    </location>
</feature>
<dbReference type="Proteomes" id="UP000005952">
    <property type="component" value="Chromosome"/>
</dbReference>
<dbReference type="eggNOG" id="COG0232">
    <property type="taxonomic scope" value="Bacteria"/>
</dbReference>
<dbReference type="NCBIfam" id="TIGR01353">
    <property type="entry name" value="dGTP_triPase"/>
    <property type="match status" value="1"/>
</dbReference>
<dbReference type="PROSITE" id="PS51831">
    <property type="entry name" value="HD"/>
    <property type="match status" value="1"/>
</dbReference>
<dbReference type="InterPro" id="IPR006261">
    <property type="entry name" value="dGTPase"/>
</dbReference>
<keyword evidence="1 2" id="KW-0378">Hydrolase</keyword>
<comment type="similarity">
    <text evidence="2">Belongs to the dGTPase family. Type 2 subfamily.</text>
</comment>
<dbReference type="NCBIfam" id="TIGR00277">
    <property type="entry name" value="HDIG"/>
    <property type="match status" value="1"/>
</dbReference>
<dbReference type="InterPro" id="IPR003607">
    <property type="entry name" value="HD/PDEase_dom"/>
</dbReference>
<dbReference type="HAMAP" id="MF_01212">
    <property type="entry name" value="dGTPase_type2"/>
    <property type="match status" value="1"/>
</dbReference>
<gene>
    <name evidence="5" type="ORF">HYPDE_29313</name>
</gene>
<dbReference type="PANTHER" id="PTHR11373:SF43">
    <property type="entry name" value="DEOXYGUANOSINETRIPHOSPHATE TRIPHOSPHOHYDROLASE-LIKE PROTEIN"/>
    <property type="match status" value="1"/>
</dbReference>
<feature type="domain" description="HD" evidence="4">
    <location>
        <begin position="89"/>
        <end position="228"/>
    </location>
</feature>
<dbReference type="SMART" id="SM00471">
    <property type="entry name" value="HDc"/>
    <property type="match status" value="1"/>
</dbReference>
<sequence length="413" mass="46284">MRQPMPTRLKPGAEVADYGQKLRPGERAPAPYAASAVPTRGRLHAEPNCTTRSPFQRDRDRVLHSSAFRRLAYKTQVFLPHEGDHYRTRLTHTLEVAQIARTIARQLRLDEDLAETIALAHDLGHSPFGHAGERALDKAMSDFGGFDHNAQSVRVVTKLERKYLAFDGLNLTWETLEGLVKHNGPLVKPGSPVAKVARHLDDWCSLALDKWASAEAQVASLADDIAYLSHDIDDGLRAGLISLDALSETPLVGRIVREVVNLDRDAETGRSIYEITRRMITVMVADVIEESRRRLAALAPASDNDVRAAGGATVAFSEHMTGDLARLRRFLFKSVYHHRKVLDVMERAEQIVRELFARYNADPASLPEDWREAFLTLDPHGRARLACDFLAGQTDRYAIAEYRRLFDATAELR</sequence>
<evidence type="ECO:0000256" key="3">
    <source>
        <dbReference type="SAM" id="MobiDB-lite"/>
    </source>
</evidence>
<dbReference type="InterPro" id="IPR023023">
    <property type="entry name" value="dNTPase_2"/>
</dbReference>
<evidence type="ECO:0000313" key="5">
    <source>
        <dbReference type="EMBL" id="AGK57538.1"/>
    </source>
</evidence>
<dbReference type="NCBIfam" id="NF002328">
    <property type="entry name" value="PRK01286.1-3"/>
    <property type="match status" value="1"/>
</dbReference>
<dbReference type="InterPro" id="IPR006674">
    <property type="entry name" value="HD_domain"/>
</dbReference>
<evidence type="ECO:0000313" key="6">
    <source>
        <dbReference type="Proteomes" id="UP000005952"/>
    </source>
</evidence>
<dbReference type="Pfam" id="PF01966">
    <property type="entry name" value="HD"/>
    <property type="match status" value="1"/>
</dbReference>
<dbReference type="CDD" id="cd00077">
    <property type="entry name" value="HDc"/>
    <property type="match status" value="1"/>
</dbReference>
<accession>N0B3J4</accession>
<reference evidence="5 6" key="1">
    <citation type="journal article" date="2013" name="Genome Announc.">
        <title>Genome sequences for three denitrifying bacterial strains isolated from a uranium- and nitrate-contaminated subsurface environment.</title>
        <authorList>
            <person name="Venkatramanan R."/>
            <person name="Prakash O."/>
            <person name="Woyke T."/>
            <person name="Chain P."/>
            <person name="Goodwin L.A."/>
            <person name="Watson D."/>
            <person name="Brooks S."/>
            <person name="Kostka J.E."/>
            <person name="Green S.J."/>
        </authorList>
    </citation>
    <scope>NUCLEOTIDE SEQUENCE [LARGE SCALE GENOMIC DNA]</scope>
    <source>
        <strain evidence="5 6">1NES1</strain>
    </source>
</reference>
<dbReference type="EMBL" id="CP005587">
    <property type="protein sequence ID" value="AGK57538.1"/>
    <property type="molecule type" value="Genomic_DNA"/>
</dbReference>
<evidence type="ECO:0000259" key="4">
    <source>
        <dbReference type="PROSITE" id="PS51831"/>
    </source>
</evidence>
<dbReference type="InterPro" id="IPR006675">
    <property type="entry name" value="HDIG_dom"/>
</dbReference>
<dbReference type="NCBIfam" id="NF002326">
    <property type="entry name" value="PRK01286.1-1"/>
    <property type="match status" value="1"/>
</dbReference>
<name>N0B3J4_9HYPH</name>
<organism evidence="5 6">
    <name type="scientific">Hyphomicrobium denitrificans 1NES1</name>
    <dbReference type="NCBI Taxonomy" id="670307"/>
    <lineage>
        <taxon>Bacteria</taxon>
        <taxon>Pseudomonadati</taxon>
        <taxon>Pseudomonadota</taxon>
        <taxon>Alphaproteobacteria</taxon>
        <taxon>Hyphomicrobiales</taxon>
        <taxon>Hyphomicrobiaceae</taxon>
        <taxon>Hyphomicrobium</taxon>
    </lineage>
</organism>
<dbReference type="KEGG" id="hdt:HYPDE_29313"/>
<dbReference type="GO" id="GO:0008832">
    <property type="term" value="F:dGTPase activity"/>
    <property type="evidence" value="ECO:0007669"/>
    <property type="project" value="TreeGrafter"/>
</dbReference>
<keyword evidence="6" id="KW-1185">Reference proteome</keyword>
<dbReference type="SUPFAM" id="SSF109604">
    <property type="entry name" value="HD-domain/PDEase-like"/>
    <property type="match status" value="1"/>
</dbReference>
<dbReference type="InterPro" id="IPR026875">
    <property type="entry name" value="PHydrolase_assoc_dom"/>
</dbReference>
<dbReference type="GO" id="GO:0006203">
    <property type="term" value="P:dGTP catabolic process"/>
    <property type="evidence" value="ECO:0007669"/>
    <property type="project" value="TreeGrafter"/>
</dbReference>
<dbReference type="AlphaFoldDB" id="N0B3J4"/>
<protein>
    <recommendedName>
        <fullName evidence="2">Deoxyguanosinetriphosphate triphosphohydrolase-like protein</fullName>
    </recommendedName>
</protein>
<dbReference type="STRING" id="670307.HYPDE_29313"/>
<dbReference type="HOGENOM" id="CLU_028163_1_0_5"/>